<dbReference type="Proteomes" id="UP000308267">
    <property type="component" value="Unassembled WGS sequence"/>
</dbReference>
<dbReference type="GO" id="GO:0006511">
    <property type="term" value="P:ubiquitin-dependent protein catabolic process"/>
    <property type="evidence" value="ECO:0007669"/>
    <property type="project" value="TreeGrafter"/>
</dbReference>
<dbReference type="PROSITE" id="PS50089">
    <property type="entry name" value="ZF_RING_2"/>
    <property type="match status" value="1"/>
</dbReference>
<keyword evidence="8" id="KW-1185">Reference proteome</keyword>
<dbReference type="InterPro" id="IPR013083">
    <property type="entry name" value="Znf_RING/FYVE/PHD"/>
</dbReference>
<dbReference type="OrthoDB" id="438726at2759"/>
<dbReference type="AlphaFoldDB" id="A0A4V3SH88"/>
<evidence type="ECO:0000259" key="6">
    <source>
        <dbReference type="PROSITE" id="PS50089"/>
    </source>
</evidence>
<dbReference type="InterPro" id="IPR017907">
    <property type="entry name" value="Znf_RING_CS"/>
</dbReference>
<dbReference type="Gene3D" id="3.30.40.10">
    <property type="entry name" value="Zinc/RING finger domain, C3HC4 (zinc finger)"/>
    <property type="match status" value="1"/>
</dbReference>
<keyword evidence="1" id="KW-0479">Metal-binding</keyword>
<feature type="domain" description="RING-type" evidence="6">
    <location>
        <begin position="29"/>
        <end position="73"/>
    </location>
</feature>
<organism evidence="7 8">
    <name type="scientific">Opisthorchis felineus</name>
    <dbReference type="NCBI Taxonomy" id="147828"/>
    <lineage>
        <taxon>Eukaryota</taxon>
        <taxon>Metazoa</taxon>
        <taxon>Spiralia</taxon>
        <taxon>Lophotrochozoa</taxon>
        <taxon>Platyhelminthes</taxon>
        <taxon>Trematoda</taxon>
        <taxon>Digenea</taxon>
        <taxon>Opisthorchiida</taxon>
        <taxon>Opisthorchiata</taxon>
        <taxon>Opisthorchiidae</taxon>
        <taxon>Opisthorchis</taxon>
    </lineage>
</organism>
<evidence type="ECO:0000313" key="7">
    <source>
        <dbReference type="EMBL" id="TGZ75194.1"/>
    </source>
</evidence>
<dbReference type="GO" id="GO:0061630">
    <property type="term" value="F:ubiquitin protein ligase activity"/>
    <property type="evidence" value="ECO:0007669"/>
    <property type="project" value="TreeGrafter"/>
</dbReference>
<keyword evidence="5" id="KW-0812">Transmembrane</keyword>
<comment type="caution">
    <text evidence="7">The sequence shown here is derived from an EMBL/GenBank/DDBJ whole genome shotgun (WGS) entry which is preliminary data.</text>
</comment>
<dbReference type="PROSITE" id="PS00518">
    <property type="entry name" value="ZF_RING_1"/>
    <property type="match status" value="1"/>
</dbReference>
<protein>
    <recommendedName>
        <fullName evidence="6">RING-type domain-containing protein</fullName>
    </recommendedName>
</protein>
<keyword evidence="3" id="KW-0862">Zinc</keyword>
<dbReference type="SMART" id="SM00184">
    <property type="entry name" value="RING"/>
    <property type="match status" value="1"/>
</dbReference>
<evidence type="ECO:0000256" key="2">
    <source>
        <dbReference type="ARBA" id="ARBA00022771"/>
    </source>
</evidence>
<accession>A0A4V3SH88</accession>
<dbReference type="InterPro" id="IPR001841">
    <property type="entry name" value="Znf_RING"/>
</dbReference>
<proteinExistence type="predicted"/>
<dbReference type="GO" id="GO:0008270">
    <property type="term" value="F:zinc ion binding"/>
    <property type="evidence" value="ECO:0007669"/>
    <property type="project" value="UniProtKB-KW"/>
</dbReference>
<evidence type="ECO:0000256" key="4">
    <source>
        <dbReference type="PROSITE-ProRule" id="PRU00175"/>
    </source>
</evidence>
<dbReference type="EMBL" id="SJOL01000955">
    <property type="protein sequence ID" value="TGZ75194.1"/>
    <property type="molecule type" value="Genomic_DNA"/>
</dbReference>
<evidence type="ECO:0000256" key="3">
    <source>
        <dbReference type="ARBA" id="ARBA00022833"/>
    </source>
</evidence>
<sequence length="223" mass="24696">MGAHSPCALSVPDIDWGFEYPVDSSELHCPICCDYYVKPVQHSCGHSFCEGCIRRYLTSTGPFRGTITCPVCRTVWKHERFKPNIRLAQAVSRLQIICRVCQQSLLYSSRAQHRSGCPGSHTSSEPIHRCEFCGLGLENDPSARAIHWSACSKTNLISCSFCGNSVHRSYLYEHEQACRRGHYASLGSGTQTTTAIESPWLTVGLIVLGVVTVAVLSLFGLRR</sequence>
<keyword evidence="5" id="KW-1133">Transmembrane helix</keyword>
<dbReference type="InterPro" id="IPR051438">
    <property type="entry name" value="RNF_E3_ubiq-protein_ligase"/>
</dbReference>
<dbReference type="STRING" id="147828.A0A4V3SH88"/>
<dbReference type="GO" id="GO:0000209">
    <property type="term" value="P:protein polyubiquitination"/>
    <property type="evidence" value="ECO:0007669"/>
    <property type="project" value="TreeGrafter"/>
</dbReference>
<dbReference type="SUPFAM" id="SSF57850">
    <property type="entry name" value="RING/U-box"/>
    <property type="match status" value="1"/>
</dbReference>
<evidence type="ECO:0000313" key="8">
    <source>
        <dbReference type="Proteomes" id="UP000308267"/>
    </source>
</evidence>
<dbReference type="PANTHER" id="PTHR46016">
    <property type="entry name" value="ZINC FINGER, RING/FYVE/PHD-TYPE"/>
    <property type="match status" value="1"/>
</dbReference>
<reference evidence="7 8" key="1">
    <citation type="journal article" date="2019" name="BMC Genomics">
        <title>New insights from Opisthorchis felineus genome: update on genomics of the epidemiologically important liver flukes.</title>
        <authorList>
            <person name="Ershov N.I."/>
            <person name="Mordvinov V.A."/>
            <person name="Prokhortchouk E.B."/>
            <person name="Pakharukova M.Y."/>
            <person name="Gunbin K.V."/>
            <person name="Ustyantsev K."/>
            <person name="Genaev M.A."/>
            <person name="Blinov A.G."/>
            <person name="Mazur A."/>
            <person name="Boulygina E."/>
            <person name="Tsygankova S."/>
            <person name="Khrameeva E."/>
            <person name="Chekanov N."/>
            <person name="Fan G."/>
            <person name="Xiao A."/>
            <person name="Zhang H."/>
            <person name="Xu X."/>
            <person name="Yang H."/>
            <person name="Solovyev V."/>
            <person name="Lee S.M."/>
            <person name="Liu X."/>
            <person name="Afonnikov D.A."/>
            <person name="Skryabin K.G."/>
        </authorList>
    </citation>
    <scope>NUCLEOTIDE SEQUENCE [LARGE SCALE GENOMIC DNA]</scope>
    <source>
        <strain evidence="7">AK-0245</strain>
        <tissue evidence="7">Whole organism</tissue>
    </source>
</reference>
<evidence type="ECO:0000256" key="5">
    <source>
        <dbReference type="SAM" id="Phobius"/>
    </source>
</evidence>
<dbReference type="InterPro" id="IPR027370">
    <property type="entry name" value="Znf-RING_euk"/>
</dbReference>
<keyword evidence="5" id="KW-0472">Membrane</keyword>
<feature type="transmembrane region" description="Helical" evidence="5">
    <location>
        <begin position="200"/>
        <end position="221"/>
    </location>
</feature>
<dbReference type="Pfam" id="PF13445">
    <property type="entry name" value="zf-RING_UBOX"/>
    <property type="match status" value="1"/>
</dbReference>
<gene>
    <name evidence="7" type="ORF">CRM22_000519</name>
</gene>
<evidence type="ECO:0000256" key="1">
    <source>
        <dbReference type="ARBA" id="ARBA00022723"/>
    </source>
</evidence>
<dbReference type="PANTHER" id="PTHR46016:SF1">
    <property type="entry name" value="RING-TYPE DOMAIN-CONTAINING PROTEIN"/>
    <property type="match status" value="1"/>
</dbReference>
<keyword evidence="2 4" id="KW-0863">Zinc-finger</keyword>
<name>A0A4V3SH88_OPIFE</name>